<dbReference type="PANTHER" id="PTHR45742">
    <property type="entry name" value="COMPLEMENT COMPONENT C6"/>
    <property type="match status" value="1"/>
</dbReference>
<feature type="non-terminal residue" evidence="6">
    <location>
        <position position="1"/>
    </location>
</feature>
<dbReference type="GO" id="GO:0005576">
    <property type="term" value="C:extracellular region"/>
    <property type="evidence" value="ECO:0007669"/>
    <property type="project" value="UniProtKB-SubCell"/>
</dbReference>
<evidence type="ECO:0000256" key="1">
    <source>
        <dbReference type="ARBA" id="ARBA00004613"/>
    </source>
</evidence>
<accession>A0A9X9PX00</accession>
<proteinExistence type="predicted"/>
<evidence type="ECO:0000313" key="6">
    <source>
        <dbReference type="EMBL" id="VCW70613.1"/>
    </source>
</evidence>
<dbReference type="GO" id="GO:0006956">
    <property type="term" value="P:complement activation"/>
    <property type="evidence" value="ECO:0007669"/>
    <property type="project" value="TreeGrafter"/>
</dbReference>
<keyword evidence="2" id="KW-0964">Secreted</keyword>
<organism evidence="6 7">
    <name type="scientific">Gulo gulo</name>
    <name type="common">Wolverine</name>
    <name type="synonym">Gluton</name>
    <dbReference type="NCBI Taxonomy" id="48420"/>
    <lineage>
        <taxon>Eukaryota</taxon>
        <taxon>Metazoa</taxon>
        <taxon>Chordata</taxon>
        <taxon>Craniata</taxon>
        <taxon>Vertebrata</taxon>
        <taxon>Euteleostomi</taxon>
        <taxon>Mammalia</taxon>
        <taxon>Eutheria</taxon>
        <taxon>Laurasiatheria</taxon>
        <taxon>Carnivora</taxon>
        <taxon>Caniformia</taxon>
        <taxon>Musteloidea</taxon>
        <taxon>Mustelidae</taxon>
        <taxon>Guloninae</taxon>
        <taxon>Gulo</taxon>
    </lineage>
</organism>
<comment type="subcellular location">
    <subcellularLocation>
        <location evidence="1">Secreted</location>
    </subcellularLocation>
</comment>
<keyword evidence="3" id="KW-0204">Cytolysis</keyword>
<feature type="non-terminal residue" evidence="6">
    <location>
        <position position="87"/>
    </location>
</feature>
<evidence type="ECO:0000313" key="7">
    <source>
        <dbReference type="Proteomes" id="UP000269945"/>
    </source>
</evidence>
<comment type="caution">
    <text evidence="6">The sequence shown here is derived from an EMBL/GenBank/DDBJ whole genome shotgun (WGS) entry which is preliminary data.</text>
</comment>
<sequence>LLKGAKTVDVTDFVNWATSLSDAPVLVNQKLSPIHNLVPVHIKDAHLKKQNLERAIDDYIKEFNVGKCDPCKNGGTVILLDGQCLCS</sequence>
<dbReference type="AlphaFoldDB" id="A0A9X9PX00"/>
<reference evidence="6 7" key="1">
    <citation type="submission" date="2018-10" db="EMBL/GenBank/DDBJ databases">
        <authorList>
            <person name="Ekblom R."/>
            <person name="Jareborg N."/>
        </authorList>
    </citation>
    <scope>NUCLEOTIDE SEQUENCE [LARGE SCALE GENOMIC DNA]</scope>
    <source>
        <tissue evidence="6">Muscle</tissue>
    </source>
</reference>
<name>A0A9X9PX00_GULGU</name>
<dbReference type="Proteomes" id="UP000269945">
    <property type="component" value="Unassembled WGS sequence"/>
</dbReference>
<dbReference type="Pfam" id="PF01823">
    <property type="entry name" value="MACPF"/>
    <property type="match status" value="1"/>
</dbReference>
<protein>
    <recommendedName>
        <fullName evidence="5">MACPF domain-containing protein</fullName>
    </recommendedName>
</protein>
<dbReference type="InterPro" id="IPR001862">
    <property type="entry name" value="MAC_perforin"/>
</dbReference>
<dbReference type="PROSITE" id="PS51412">
    <property type="entry name" value="MACPF_2"/>
    <property type="match status" value="1"/>
</dbReference>
<dbReference type="GO" id="GO:0031640">
    <property type="term" value="P:killing of cells of another organism"/>
    <property type="evidence" value="ECO:0007669"/>
    <property type="project" value="UniProtKB-KW"/>
</dbReference>
<feature type="domain" description="MACPF" evidence="5">
    <location>
        <begin position="1"/>
        <end position="67"/>
    </location>
</feature>
<keyword evidence="7" id="KW-1185">Reference proteome</keyword>
<evidence type="ECO:0000256" key="2">
    <source>
        <dbReference type="ARBA" id="ARBA00022525"/>
    </source>
</evidence>
<dbReference type="GO" id="GO:0005579">
    <property type="term" value="C:membrane attack complex"/>
    <property type="evidence" value="ECO:0007669"/>
    <property type="project" value="InterPro"/>
</dbReference>
<dbReference type="PRINTS" id="PR00764">
    <property type="entry name" value="COMPLEMENTC9"/>
</dbReference>
<keyword evidence="4" id="KW-1015">Disulfide bond</keyword>
<evidence type="ECO:0000256" key="4">
    <source>
        <dbReference type="ARBA" id="ARBA00023157"/>
    </source>
</evidence>
<dbReference type="InterPro" id="IPR020864">
    <property type="entry name" value="MACPF"/>
</dbReference>
<evidence type="ECO:0000259" key="5">
    <source>
        <dbReference type="PROSITE" id="PS51412"/>
    </source>
</evidence>
<evidence type="ECO:0000256" key="3">
    <source>
        <dbReference type="ARBA" id="ARBA00022852"/>
    </source>
</evidence>
<dbReference type="EMBL" id="CYRY02006080">
    <property type="protein sequence ID" value="VCW70613.1"/>
    <property type="molecule type" value="Genomic_DNA"/>
</dbReference>
<gene>
    <name evidence="6" type="ORF">BN2614_LOCUS1</name>
</gene>
<dbReference type="PANTHER" id="PTHR45742:SF3">
    <property type="entry name" value="COMPLEMENT COMPONENT C9"/>
    <property type="match status" value="1"/>
</dbReference>